<gene>
    <name evidence="1" type="ORF">JM946_29450</name>
</gene>
<protein>
    <submittedName>
        <fullName evidence="1">Uncharacterized protein</fullName>
    </submittedName>
</protein>
<dbReference type="Proteomes" id="UP000661077">
    <property type="component" value="Unassembled WGS sequence"/>
</dbReference>
<dbReference type="EMBL" id="JAEVLS010000011">
    <property type="protein sequence ID" value="MBM0108877.1"/>
    <property type="molecule type" value="Genomic_DNA"/>
</dbReference>
<reference evidence="1 2" key="1">
    <citation type="journal article" date="2021" name="Int. J. Syst. Evol. Microbiol.">
        <title>Steroidobacter gossypii sp. nov., isolated from soil of cotton cropping field.</title>
        <authorList>
            <person name="Huang R."/>
            <person name="Yang S."/>
            <person name="Zhen C."/>
            <person name="Liu W."/>
        </authorList>
    </citation>
    <scope>NUCLEOTIDE SEQUENCE [LARGE SCALE GENOMIC DNA]</scope>
    <source>
        <strain evidence="1 2">S1-65</strain>
    </source>
</reference>
<comment type="caution">
    <text evidence="1">The sequence shown here is derived from an EMBL/GenBank/DDBJ whole genome shotgun (WGS) entry which is preliminary data.</text>
</comment>
<sequence>MIPLSQPHIGKVLRLVIFRDDVQVFNPWKFNVAGDDLYVTSRGSDGDFHHFSLHATGRIHYRMERKAVHLMRNATAIAGARGWMHAITFRFNPGSSDILKAKPVTTTRDVFKVDVPLGRVLQVDVLLQKPHDDKPLPLYSQHFRPVWERPLRSGGRILILIALSPLDDADAKFEAYVRDELRITVNKPPKNHSAEIMQIPDGSGANDVRITNAAPQTYRWNDPQPVNAAPARSVTVALKPAEAVLRAPNGVSVGTVMLTGCNASPSLHLEEEAEIDAGTFILRLFPEGLIRGSTFLLTPMYLSTSIRLCGVARHFHLRFRGSFDGDSFTVRVAKHSVGAPLRDENSAPMVERLSVVVPHEEITVSAALDAPITIRPIVGTVGRKVP</sequence>
<evidence type="ECO:0000313" key="2">
    <source>
        <dbReference type="Proteomes" id="UP000661077"/>
    </source>
</evidence>
<organism evidence="1 2">
    <name type="scientific">Steroidobacter gossypii</name>
    <dbReference type="NCBI Taxonomy" id="2805490"/>
    <lineage>
        <taxon>Bacteria</taxon>
        <taxon>Pseudomonadati</taxon>
        <taxon>Pseudomonadota</taxon>
        <taxon>Gammaproteobacteria</taxon>
        <taxon>Steroidobacterales</taxon>
        <taxon>Steroidobacteraceae</taxon>
        <taxon>Steroidobacter</taxon>
    </lineage>
</organism>
<accession>A0ABS1X6M3</accession>
<dbReference type="RefSeq" id="WP_203171050.1">
    <property type="nucleotide sequence ID" value="NZ_JAEVLS010000011.1"/>
</dbReference>
<evidence type="ECO:0000313" key="1">
    <source>
        <dbReference type="EMBL" id="MBM0108877.1"/>
    </source>
</evidence>
<proteinExistence type="predicted"/>
<name>A0ABS1X6M3_9GAMM</name>
<keyword evidence="2" id="KW-1185">Reference proteome</keyword>